<dbReference type="EMBL" id="CAJVPY010071191">
    <property type="protein sequence ID" value="CAG8828317.1"/>
    <property type="molecule type" value="Genomic_DNA"/>
</dbReference>
<feature type="signal peptide" evidence="1">
    <location>
        <begin position="1"/>
        <end position="20"/>
    </location>
</feature>
<accession>A0A9N9KGC7</accession>
<dbReference type="AlphaFoldDB" id="A0A9N9KGC7"/>
<reference evidence="2" key="1">
    <citation type="submission" date="2021-06" db="EMBL/GenBank/DDBJ databases">
        <authorList>
            <person name="Kallberg Y."/>
            <person name="Tangrot J."/>
            <person name="Rosling A."/>
        </authorList>
    </citation>
    <scope>NUCLEOTIDE SEQUENCE</scope>
    <source>
        <strain evidence="2">MA453B</strain>
    </source>
</reference>
<keyword evidence="1" id="KW-0732">Signal</keyword>
<organism evidence="2 3">
    <name type="scientific">Dentiscutata erythropus</name>
    <dbReference type="NCBI Taxonomy" id="1348616"/>
    <lineage>
        <taxon>Eukaryota</taxon>
        <taxon>Fungi</taxon>
        <taxon>Fungi incertae sedis</taxon>
        <taxon>Mucoromycota</taxon>
        <taxon>Glomeromycotina</taxon>
        <taxon>Glomeromycetes</taxon>
        <taxon>Diversisporales</taxon>
        <taxon>Gigasporaceae</taxon>
        <taxon>Dentiscutata</taxon>
    </lineage>
</organism>
<feature type="non-terminal residue" evidence="2">
    <location>
        <position position="1"/>
    </location>
</feature>
<gene>
    <name evidence="2" type="ORF">DERYTH_LOCUS28469</name>
</gene>
<evidence type="ECO:0000256" key="1">
    <source>
        <dbReference type="SAM" id="SignalP"/>
    </source>
</evidence>
<comment type="caution">
    <text evidence="2">The sequence shown here is derived from an EMBL/GenBank/DDBJ whole genome shotgun (WGS) entry which is preliminary data.</text>
</comment>
<evidence type="ECO:0000313" key="3">
    <source>
        <dbReference type="Proteomes" id="UP000789405"/>
    </source>
</evidence>
<dbReference type="Proteomes" id="UP000789405">
    <property type="component" value="Unassembled WGS sequence"/>
</dbReference>
<sequence>DSFWKLIKLLHSLLIPYCEALNKLQSDTTRLHEVLQAFGGILKM</sequence>
<feature type="chain" id="PRO_5040191434" evidence="1">
    <location>
        <begin position="21"/>
        <end position="44"/>
    </location>
</feature>
<keyword evidence="3" id="KW-1185">Reference proteome</keyword>
<evidence type="ECO:0000313" key="2">
    <source>
        <dbReference type="EMBL" id="CAG8828317.1"/>
    </source>
</evidence>
<proteinExistence type="predicted"/>
<dbReference type="OrthoDB" id="2439807at2759"/>
<name>A0A9N9KGC7_9GLOM</name>
<protein>
    <submittedName>
        <fullName evidence="2">19885_t:CDS:1</fullName>
    </submittedName>
</protein>